<dbReference type="InterPro" id="IPR056740">
    <property type="entry name" value="ILV_EDD_C"/>
</dbReference>
<comment type="similarity">
    <text evidence="1">Belongs to the IlvD/Edd family.</text>
</comment>
<accession>A0A921GHH6</accession>
<evidence type="ECO:0000256" key="7">
    <source>
        <dbReference type="ARBA" id="ARBA00023304"/>
    </source>
</evidence>
<keyword evidence="6" id="KW-0456">Lyase</keyword>
<dbReference type="InterPro" id="IPR020558">
    <property type="entry name" value="DiOHA_6PGluconate_deHydtase_CS"/>
</dbReference>
<keyword evidence="7" id="KW-0100">Branched-chain amino acid biosynthesis</keyword>
<dbReference type="FunFam" id="3.50.30.80:FF:000001">
    <property type="entry name" value="Dihydroxy-acid dehydratase"/>
    <property type="match status" value="1"/>
</dbReference>
<evidence type="ECO:0000313" key="10">
    <source>
        <dbReference type="EMBL" id="HJF46019.1"/>
    </source>
</evidence>
<feature type="domain" description="Dihydroxy-acid/6-phosphogluconate dehydratase N-terminal" evidence="8">
    <location>
        <begin position="35"/>
        <end position="345"/>
    </location>
</feature>
<keyword evidence="5" id="KW-0411">Iron-sulfur</keyword>
<dbReference type="GO" id="GO:0046872">
    <property type="term" value="F:metal ion binding"/>
    <property type="evidence" value="ECO:0007669"/>
    <property type="project" value="UniProtKB-KW"/>
</dbReference>
<dbReference type="Pfam" id="PF00920">
    <property type="entry name" value="ILVD_EDD_N"/>
    <property type="match status" value="1"/>
</dbReference>
<dbReference type="PANTHER" id="PTHR43661">
    <property type="entry name" value="D-XYLONATE DEHYDRATASE"/>
    <property type="match status" value="1"/>
</dbReference>
<dbReference type="EMBL" id="DYWQ01000151">
    <property type="protein sequence ID" value="HJF46019.1"/>
    <property type="molecule type" value="Genomic_DNA"/>
</dbReference>
<sequence>MERAIDKLEPFQRAISKAHLAAAGVAVDSLENPDKPLIAIANSWNEVCPGHEPLKKLAEEVKKGVLEAGGEPIEFNTIGMCDGIAQGHAGMRYCLPHREIIADSCEAMIVGEGCFDGVVYLGSCDKIIPAMLMAAARIDLPAALVTCGPCYDEIKPSESKALRARFLAGEATERDVIEGTLRYYTGPGVCPFLGTANTMGCLTEGLGMMLPNGALWPSSTSQRRFSARQTGAAVVDLVRRGIKPSDIMTQAAIDNTVKLLASIGGSLNALIHLPALAAELGLECTWAQVAEITSKTPVICNVVPNGDISCVNLYKAGGIPAVLQTISGDLDTSVMTVTGKTLAENLETSVLRCDRSVIRTQDDPASVANGIQVLYGNLAPEGALVKTSAVPAEQHVWSGTAMVFDSEEEAFEAYNAHAIKPGTGVIIRYEGPKGGPGMKELHRVTEIMKGIPDSAVITDGRFSGASGGLSVGYLCPEAFDGAPIALVENGDKINIDLTRNLIEVEVSDEEFARRKQGWTPVVHENGGHLLARYARQVSSAKTGAVIG</sequence>
<evidence type="ECO:0000256" key="3">
    <source>
        <dbReference type="ARBA" id="ARBA00022723"/>
    </source>
</evidence>
<proteinExistence type="inferred from homology"/>
<evidence type="ECO:0000259" key="8">
    <source>
        <dbReference type="Pfam" id="PF00920"/>
    </source>
</evidence>
<organism evidence="10 11">
    <name type="scientific">Thermophilibacter provencensis</name>
    <dbReference type="NCBI Taxonomy" id="1852386"/>
    <lineage>
        <taxon>Bacteria</taxon>
        <taxon>Bacillati</taxon>
        <taxon>Actinomycetota</taxon>
        <taxon>Coriobacteriia</taxon>
        <taxon>Coriobacteriales</taxon>
        <taxon>Atopobiaceae</taxon>
        <taxon>Thermophilibacter</taxon>
    </lineage>
</organism>
<dbReference type="InterPro" id="IPR042096">
    <property type="entry name" value="Dihydro-acid_dehy_C"/>
</dbReference>
<dbReference type="GO" id="GO:0009082">
    <property type="term" value="P:branched-chain amino acid biosynthetic process"/>
    <property type="evidence" value="ECO:0007669"/>
    <property type="project" value="UniProtKB-KW"/>
</dbReference>
<gene>
    <name evidence="10" type="ORF">K8U72_09595</name>
</gene>
<evidence type="ECO:0000256" key="6">
    <source>
        <dbReference type="ARBA" id="ARBA00023239"/>
    </source>
</evidence>
<reference evidence="10" key="1">
    <citation type="journal article" date="2021" name="PeerJ">
        <title>Extensive microbial diversity within the chicken gut microbiome revealed by metagenomics and culture.</title>
        <authorList>
            <person name="Gilroy R."/>
            <person name="Ravi A."/>
            <person name="Getino M."/>
            <person name="Pursley I."/>
            <person name="Horton D.L."/>
            <person name="Alikhan N.F."/>
            <person name="Baker D."/>
            <person name="Gharbi K."/>
            <person name="Hall N."/>
            <person name="Watson M."/>
            <person name="Adriaenssens E.M."/>
            <person name="Foster-Nyarko E."/>
            <person name="Jarju S."/>
            <person name="Secka A."/>
            <person name="Antonio M."/>
            <person name="Oren A."/>
            <person name="Chaudhuri R.R."/>
            <person name="La Ragione R."/>
            <person name="Hildebrand F."/>
            <person name="Pallen M.J."/>
        </authorList>
    </citation>
    <scope>NUCLEOTIDE SEQUENCE</scope>
    <source>
        <strain evidence="10">CHK124-7917</strain>
    </source>
</reference>
<comment type="caution">
    <text evidence="10">The sequence shown here is derived from an EMBL/GenBank/DDBJ whole genome shotgun (WGS) entry which is preliminary data.</text>
</comment>
<keyword evidence="3" id="KW-0479">Metal-binding</keyword>
<dbReference type="GO" id="GO:0005829">
    <property type="term" value="C:cytosol"/>
    <property type="evidence" value="ECO:0007669"/>
    <property type="project" value="TreeGrafter"/>
</dbReference>
<dbReference type="Gene3D" id="3.50.30.80">
    <property type="entry name" value="IlvD/EDD C-terminal domain-like"/>
    <property type="match status" value="1"/>
</dbReference>
<dbReference type="PANTHER" id="PTHR43661:SF3">
    <property type="entry name" value="D-XYLONATE DEHYDRATASE YAGF-RELATED"/>
    <property type="match status" value="1"/>
</dbReference>
<evidence type="ECO:0000256" key="5">
    <source>
        <dbReference type="ARBA" id="ARBA00023014"/>
    </source>
</evidence>
<evidence type="ECO:0000256" key="1">
    <source>
        <dbReference type="ARBA" id="ARBA00006486"/>
    </source>
</evidence>
<dbReference type="GO" id="GO:0051537">
    <property type="term" value="F:2 iron, 2 sulfur cluster binding"/>
    <property type="evidence" value="ECO:0007669"/>
    <property type="project" value="UniProtKB-KW"/>
</dbReference>
<dbReference type="InterPro" id="IPR037237">
    <property type="entry name" value="IlvD/EDD_N"/>
</dbReference>
<dbReference type="AlphaFoldDB" id="A0A921GHH6"/>
<dbReference type="SUPFAM" id="SSF52016">
    <property type="entry name" value="LeuD/IlvD-like"/>
    <property type="match status" value="1"/>
</dbReference>
<keyword evidence="7" id="KW-0028">Amino-acid biosynthesis</keyword>
<feature type="domain" description="Dihydroxy-acid/6-phosphogluconate dehydratase C-terminal" evidence="9">
    <location>
        <begin position="357"/>
        <end position="544"/>
    </location>
</feature>
<dbReference type="GO" id="GO:0016836">
    <property type="term" value="F:hydro-lyase activity"/>
    <property type="evidence" value="ECO:0007669"/>
    <property type="project" value="TreeGrafter"/>
</dbReference>
<reference evidence="10" key="2">
    <citation type="submission" date="2021-09" db="EMBL/GenBank/DDBJ databases">
        <authorList>
            <person name="Gilroy R."/>
        </authorList>
    </citation>
    <scope>NUCLEOTIDE SEQUENCE</scope>
    <source>
        <strain evidence="10">CHK124-7917</strain>
    </source>
</reference>
<dbReference type="RefSeq" id="WP_273445581.1">
    <property type="nucleotide sequence ID" value="NZ_CALUGK010000001.1"/>
</dbReference>
<dbReference type="PROSITE" id="PS00886">
    <property type="entry name" value="ILVD_EDD_1"/>
    <property type="match status" value="1"/>
</dbReference>
<evidence type="ECO:0000259" key="9">
    <source>
        <dbReference type="Pfam" id="PF24877"/>
    </source>
</evidence>
<evidence type="ECO:0000313" key="11">
    <source>
        <dbReference type="Proteomes" id="UP000697330"/>
    </source>
</evidence>
<dbReference type="Pfam" id="PF24877">
    <property type="entry name" value="ILV_EDD_C"/>
    <property type="match status" value="1"/>
</dbReference>
<evidence type="ECO:0000256" key="2">
    <source>
        <dbReference type="ARBA" id="ARBA00022714"/>
    </source>
</evidence>
<dbReference type="InterPro" id="IPR000581">
    <property type="entry name" value="ILV_EDD_N"/>
</dbReference>
<dbReference type="Proteomes" id="UP000697330">
    <property type="component" value="Unassembled WGS sequence"/>
</dbReference>
<keyword evidence="4" id="KW-0408">Iron</keyword>
<evidence type="ECO:0000256" key="4">
    <source>
        <dbReference type="ARBA" id="ARBA00023004"/>
    </source>
</evidence>
<protein>
    <submittedName>
        <fullName evidence="10">Dihydroxy-acid dehydratase</fullName>
    </submittedName>
</protein>
<name>A0A921GHH6_9ACTN</name>
<dbReference type="SUPFAM" id="SSF143975">
    <property type="entry name" value="IlvD/EDD N-terminal domain-like"/>
    <property type="match status" value="1"/>
</dbReference>
<keyword evidence="2" id="KW-0001">2Fe-2S</keyword>